<dbReference type="PANTHER" id="PTHR15502">
    <property type="entry name" value="CALCINEURIN-BINDING PROTEIN CABIN 1-RELATED"/>
    <property type="match status" value="1"/>
</dbReference>
<sequence>LRVSSEKASSGLTIKPLLENIVESFVLRCLPLPPHLTSIKFASCKLLANCCMKDNELGRALKLLIQAIQLDSTDLSLWFKVASASIKLCQTELATSALLHILNERPSHPFALHLAMPFFLGISELETCLELSVRSLVIDPANEAAIYCIQRVLQLQPSLEYLAERVLISEYILHLVSSNMVVHDSATESMLTTSLAQTTEDFRDSKPGIVLIITIIYLSTCKAINSVLDLASLFPDGVLPEQKTKSMESSASPAAVQEVSPTEGVSDNPPSSNIGSQPPGAGETDSSDNLMETDEASASPEAPRENPPDVTQEEYDSAKSLSLSRARRNRRIAAEKWRLGAASTGQDSSPTSGSDACIAADGSAVSSRRIRTGTSVSHQLHRRHDHRPHHKQKWTDLTMTLRSSLLPASYREVAHVFEREYLENYEELPKKAVVDGDCTDRPSALEEGKCYNVGGDRQQEGIESESNLVVEFLRVAQDETVNVVTLGVALLLQLSAVEKPWSLRFATAYLELSTRIRPSLPAWSPNYIESDTSEQCHTANCGTYKLIPASLIRLRSRPSPSQLARLHLTYLEVRLDALVYMQSSSTRHAVPEVPLGALANAILADSKSYTVFLCTDFTPQIKLFLIMISPCWYGKLVDFLRTRWRRKLFKLEVVHPSVTDPTALVIWIKYELSSLAHDYESMREYLLQVKEFVSQNGPFLRASSTRSHLINSARISELLTEVDDLTAGDRLLALSNIGDFEALISCFEEYLCSCSTANRRVPSSASRSVLHCDKLCRISSVLRPPLLELYRRTAEVAKQLNDPDDEKERAAVDAEENTVAGEKQRQLSFVLRCYNLGLRTISFLLLNTVHFERLSAFKVLPDDQKATLEEALYLGTVALDLLHNVEAEDSGLLQDFRVRDPVLTSQLQYSAEAAKMEVIQLPGLVRVDSPGLRSVKECRQDYGLVHLQFGIQLNTVVIPYGGL</sequence>
<dbReference type="AlphaFoldDB" id="A0A183THQ6"/>
<feature type="region of interest" description="Disordered" evidence="3">
    <location>
        <begin position="339"/>
        <end position="393"/>
    </location>
</feature>
<organism evidence="4">
    <name type="scientific">Schistocephalus solidus</name>
    <name type="common">Tapeworm</name>
    <dbReference type="NCBI Taxonomy" id="70667"/>
    <lineage>
        <taxon>Eukaryota</taxon>
        <taxon>Metazoa</taxon>
        <taxon>Spiralia</taxon>
        <taxon>Lophotrochozoa</taxon>
        <taxon>Platyhelminthes</taxon>
        <taxon>Cestoda</taxon>
        <taxon>Eucestoda</taxon>
        <taxon>Diphyllobothriidea</taxon>
        <taxon>Diphyllobothriidae</taxon>
        <taxon>Schistocephalus</taxon>
    </lineage>
</organism>
<proteinExistence type="predicted"/>
<protein>
    <submittedName>
        <fullName evidence="4">TPR_REGION domain-containing protein</fullName>
    </submittedName>
</protein>
<keyword evidence="2" id="KW-0539">Nucleus</keyword>
<reference evidence="4" key="1">
    <citation type="submission" date="2016-06" db="UniProtKB">
        <authorList>
            <consortium name="WormBaseParasite"/>
        </authorList>
    </citation>
    <scope>IDENTIFICATION</scope>
</reference>
<feature type="region of interest" description="Disordered" evidence="3">
    <location>
        <begin position="244"/>
        <end position="327"/>
    </location>
</feature>
<dbReference type="WBParaSite" id="SSLN_0001661201-mRNA-1">
    <property type="protein sequence ID" value="SSLN_0001661201-mRNA-1"/>
    <property type="gene ID" value="SSLN_0001661201"/>
</dbReference>
<evidence type="ECO:0000256" key="1">
    <source>
        <dbReference type="ARBA" id="ARBA00004123"/>
    </source>
</evidence>
<feature type="compositionally biased region" description="Polar residues" evidence="3">
    <location>
        <begin position="343"/>
        <end position="354"/>
    </location>
</feature>
<name>A0A183THQ6_SCHSO</name>
<evidence type="ECO:0000256" key="2">
    <source>
        <dbReference type="ARBA" id="ARBA00023242"/>
    </source>
</evidence>
<accession>A0A183THQ6</accession>
<dbReference type="InterPro" id="IPR011990">
    <property type="entry name" value="TPR-like_helical_dom_sf"/>
</dbReference>
<feature type="compositionally biased region" description="Basic residues" evidence="3">
    <location>
        <begin position="379"/>
        <end position="392"/>
    </location>
</feature>
<dbReference type="GO" id="GO:0005634">
    <property type="term" value="C:nucleus"/>
    <property type="evidence" value="ECO:0007669"/>
    <property type="project" value="UniProtKB-SubCell"/>
</dbReference>
<dbReference type="PANTHER" id="PTHR15502:SF7">
    <property type="entry name" value="CALCINEURIN-BINDING PROTEIN CABIN-1"/>
    <property type="match status" value="1"/>
</dbReference>
<dbReference type="GO" id="GO:0031491">
    <property type="term" value="F:nucleosome binding"/>
    <property type="evidence" value="ECO:0007669"/>
    <property type="project" value="TreeGrafter"/>
</dbReference>
<evidence type="ECO:0000313" key="4">
    <source>
        <dbReference type="WBParaSite" id="SSLN_0001661201-mRNA-1"/>
    </source>
</evidence>
<dbReference type="GO" id="GO:0006325">
    <property type="term" value="P:chromatin organization"/>
    <property type="evidence" value="ECO:0007669"/>
    <property type="project" value="InterPro"/>
</dbReference>
<dbReference type="InterPro" id="IPR033053">
    <property type="entry name" value="Hir3/CABIN1"/>
</dbReference>
<comment type="subcellular location">
    <subcellularLocation>
        <location evidence="1">Nucleus</location>
    </subcellularLocation>
</comment>
<dbReference type="SUPFAM" id="SSF48452">
    <property type="entry name" value="TPR-like"/>
    <property type="match status" value="1"/>
</dbReference>
<evidence type="ECO:0000256" key="3">
    <source>
        <dbReference type="SAM" id="MobiDB-lite"/>
    </source>
</evidence>
<dbReference type="Gene3D" id="1.25.40.10">
    <property type="entry name" value="Tetratricopeptide repeat domain"/>
    <property type="match status" value="1"/>
</dbReference>
<feature type="compositionally biased region" description="Polar residues" evidence="3">
    <location>
        <begin position="259"/>
        <end position="276"/>
    </location>
</feature>